<dbReference type="SUPFAM" id="SSF46785">
    <property type="entry name" value="Winged helix' DNA-binding domain"/>
    <property type="match status" value="1"/>
</dbReference>
<accession>A0ABM7W6J3</accession>
<dbReference type="SUPFAM" id="SSF64288">
    <property type="entry name" value="Chorismate lyase-like"/>
    <property type="match status" value="1"/>
</dbReference>
<dbReference type="InterPro" id="IPR011663">
    <property type="entry name" value="UTRA"/>
</dbReference>
<dbReference type="EMBL" id="AP025516">
    <property type="protein sequence ID" value="BDD86561.1"/>
    <property type="molecule type" value="Genomic_DNA"/>
</dbReference>
<dbReference type="PRINTS" id="PR00035">
    <property type="entry name" value="HTHGNTR"/>
</dbReference>
<evidence type="ECO:0000256" key="2">
    <source>
        <dbReference type="ARBA" id="ARBA00023125"/>
    </source>
</evidence>
<dbReference type="PANTHER" id="PTHR44846">
    <property type="entry name" value="MANNOSYL-D-GLYCERATE TRANSPORT/METABOLISM SYSTEM REPRESSOR MNGR-RELATED"/>
    <property type="match status" value="1"/>
</dbReference>
<reference evidence="6 7" key="1">
    <citation type="submission" date="2022-01" db="EMBL/GenBank/DDBJ databases">
        <title>Desulfofustis limnae sp. nov., a novel mesophilic sulfate-reducing bacterium isolated from marsh soil.</title>
        <authorList>
            <person name="Watanabe M."/>
            <person name="Takahashi A."/>
            <person name="Kojima H."/>
            <person name="Fukui M."/>
        </authorList>
    </citation>
    <scope>NUCLEOTIDE SEQUENCE [LARGE SCALE GENOMIC DNA]</scope>
    <source>
        <strain evidence="6 7">PPLL</strain>
    </source>
</reference>
<keyword evidence="1" id="KW-0805">Transcription regulation</keyword>
<dbReference type="SMART" id="SM00345">
    <property type="entry name" value="HTH_GNTR"/>
    <property type="match status" value="1"/>
</dbReference>
<sequence length="249" mass="28153">MNLKKRPKNVPLYKQIKARIVERIERGELRQGMRIESEAELVDLLGVSRMTVNRALRELTAEGRLIRIQGRGTFVADRKPQSVLLEIKSVAEVIKKRGGRHSCTVHLLKEEKAKPVVAAELGLPPYSPVFHSIVVHRENNIPIQLGCRYVNPVIAPHFLEQDFTKKTVTEYLLSLAPASAVQHVVEALIPDNWIRELLEIGDFEPCLALYRKTWVGETIATYSIFYYPGSRYTLAGMFTPAPNDKIAVS</sequence>
<keyword evidence="2" id="KW-0238">DNA-binding</keyword>
<keyword evidence="3" id="KW-0804">Transcription</keyword>
<protein>
    <recommendedName>
        <fullName evidence="4">Histidine utilization repressor</fullName>
    </recommendedName>
</protein>
<organism evidence="6 7">
    <name type="scientific">Desulfofustis limnaeus</name>
    <dbReference type="NCBI Taxonomy" id="2740163"/>
    <lineage>
        <taxon>Bacteria</taxon>
        <taxon>Pseudomonadati</taxon>
        <taxon>Thermodesulfobacteriota</taxon>
        <taxon>Desulfobulbia</taxon>
        <taxon>Desulfobulbales</taxon>
        <taxon>Desulfocapsaceae</taxon>
        <taxon>Desulfofustis</taxon>
    </lineage>
</organism>
<dbReference type="Pfam" id="PF07702">
    <property type="entry name" value="UTRA"/>
    <property type="match status" value="1"/>
</dbReference>
<proteinExistence type="predicted"/>
<dbReference type="CDD" id="cd07377">
    <property type="entry name" value="WHTH_GntR"/>
    <property type="match status" value="1"/>
</dbReference>
<dbReference type="Gene3D" id="3.40.1410.10">
    <property type="entry name" value="Chorismate lyase-like"/>
    <property type="match status" value="1"/>
</dbReference>
<evidence type="ECO:0000256" key="1">
    <source>
        <dbReference type="ARBA" id="ARBA00023015"/>
    </source>
</evidence>
<dbReference type="InterPro" id="IPR036390">
    <property type="entry name" value="WH_DNA-bd_sf"/>
</dbReference>
<dbReference type="SMART" id="SM00866">
    <property type="entry name" value="UTRA"/>
    <property type="match status" value="1"/>
</dbReference>
<dbReference type="PROSITE" id="PS50949">
    <property type="entry name" value="HTH_GNTR"/>
    <property type="match status" value="1"/>
</dbReference>
<dbReference type="Pfam" id="PF00392">
    <property type="entry name" value="GntR"/>
    <property type="match status" value="1"/>
</dbReference>
<evidence type="ECO:0000256" key="3">
    <source>
        <dbReference type="ARBA" id="ARBA00023163"/>
    </source>
</evidence>
<dbReference type="InterPro" id="IPR010248">
    <property type="entry name" value="His_ut_repres"/>
</dbReference>
<dbReference type="InterPro" id="IPR028978">
    <property type="entry name" value="Chorismate_lyase_/UTRA_dom_sf"/>
</dbReference>
<feature type="domain" description="HTH gntR-type" evidence="5">
    <location>
        <begin position="10"/>
        <end position="78"/>
    </location>
</feature>
<keyword evidence="7" id="KW-1185">Reference proteome</keyword>
<evidence type="ECO:0000313" key="7">
    <source>
        <dbReference type="Proteomes" id="UP000830055"/>
    </source>
</evidence>
<evidence type="ECO:0000313" key="6">
    <source>
        <dbReference type="EMBL" id="BDD86561.1"/>
    </source>
</evidence>
<evidence type="ECO:0000259" key="5">
    <source>
        <dbReference type="PROSITE" id="PS50949"/>
    </source>
</evidence>
<gene>
    <name evidence="6" type="primary">hutC</name>
    <name evidence="6" type="ORF">DPPLL_09260</name>
</gene>
<name>A0ABM7W6J3_9BACT</name>
<dbReference type="InterPro" id="IPR050679">
    <property type="entry name" value="Bact_HTH_transcr_reg"/>
</dbReference>
<evidence type="ECO:0000256" key="4">
    <source>
        <dbReference type="NCBIfam" id="TIGR02018"/>
    </source>
</evidence>
<dbReference type="Gene3D" id="1.10.10.10">
    <property type="entry name" value="Winged helix-like DNA-binding domain superfamily/Winged helix DNA-binding domain"/>
    <property type="match status" value="1"/>
</dbReference>
<dbReference type="RefSeq" id="WP_284153643.1">
    <property type="nucleotide sequence ID" value="NZ_AP025516.1"/>
</dbReference>
<dbReference type="InterPro" id="IPR036388">
    <property type="entry name" value="WH-like_DNA-bd_sf"/>
</dbReference>
<dbReference type="Proteomes" id="UP000830055">
    <property type="component" value="Chromosome"/>
</dbReference>
<dbReference type="NCBIfam" id="TIGR02018">
    <property type="entry name" value="his_ut_repres"/>
    <property type="match status" value="1"/>
</dbReference>
<dbReference type="PANTHER" id="PTHR44846:SF16">
    <property type="entry name" value="TRANSCRIPTIONAL REGULATOR PHNF-RELATED"/>
    <property type="match status" value="1"/>
</dbReference>
<dbReference type="InterPro" id="IPR000524">
    <property type="entry name" value="Tscrpt_reg_HTH_GntR"/>
</dbReference>